<evidence type="ECO:0000313" key="3">
    <source>
        <dbReference type="Proteomes" id="UP000027265"/>
    </source>
</evidence>
<dbReference type="Pfam" id="PF13391">
    <property type="entry name" value="HNH_2"/>
    <property type="match status" value="1"/>
</dbReference>
<feature type="domain" description="HNH nuclease" evidence="1">
    <location>
        <begin position="27"/>
        <end position="127"/>
    </location>
</feature>
<proteinExistence type="predicted"/>
<evidence type="ECO:0000259" key="1">
    <source>
        <dbReference type="Pfam" id="PF13391"/>
    </source>
</evidence>
<protein>
    <recommendedName>
        <fullName evidence="1">HNH nuclease domain-containing protein</fullName>
    </recommendedName>
</protein>
<accession>A0A067PFC0</accession>
<dbReference type="InParanoid" id="A0A067PFC0"/>
<dbReference type="STRING" id="933084.A0A067PFC0"/>
<dbReference type="AlphaFoldDB" id="A0A067PFC0"/>
<dbReference type="HOGENOM" id="CLU_049186_2_1_1"/>
<organism evidence="2 3">
    <name type="scientific">Jaapia argillacea MUCL 33604</name>
    <dbReference type="NCBI Taxonomy" id="933084"/>
    <lineage>
        <taxon>Eukaryota</taxon>
        <taxon>Fungi</taxon>
        <taxon>Dikarya</taxon>
        <taxon>Basidiomycota</taxon>
        <taxon>Agaricomycotina</taxon>
        <taxon>Agaricomycetes</taxon>
        <taxon>Agaricomycetidae</taxon>
        <taxon>Jaapiales</taxon>
        <taxon>Jaapiaceae</taxon>
        <taxon>Jaapia</taxon>
    </lineage>
</organism>
<keyword evidence="3" id="KW-1185">Reference proteome</keyword>
<dbReference type="OrthoDB" id="2104739at2759"/>
<sequence>MVAKITEAPKHHSQAKHQALIRDGFRCVVTGVYDETARPNVSVEEIVLARGIVNTECAHIVPDSTYFNVGANSSGDKRDHSASVLAVLKRFGYTVDNLNGEKVHSLFNVMTLHHDVHDYFDRLGFWFEKTATPNCYKIRTADPLILLLVLRPHVDRVTFTTPDAVKLPLPSPDLLALHGVCAQVAQLSGAGEYIDRIHEDMEEIGVLASDGTSSDILHHALMTRGSRGITIR</sequence>
<dbReference type="Proteomes" id="UP000027265">
    <property type="component" value="Unassembled WGS sequence"/>
</dbReference>
<dbReference type="EMBL" id="KL197775">
    <property type="protein sequence ID" value="KDQ49727.1"/>
    <property type="molecule type" value="Genomic_DNA"/>
</dbReference>
<name>A0A067PFC0_9AGAM</name>
<gene>
    <name evidence="2" type="ORF">JAAARDRAFT_63505</name>
</gene>
<reference evidence="3" key="1">
    <citation type="journal article" date="2014" name="Proc. Natl. Acad. Sci. U.S.A.">
        <title>Extensive sampling of basidiomycete genomes demonstrates inadequacy of the white-rot/brown-rot paradigm for wood decay fungi.</title>
        <authorList>
            <person name="Riley R."/>
            <person name="Salamov A.A."/>
            <person name="Brown D.W."/>
            <person name="Nagy L.G."/>
            <person name="Floudas D."/>
            <person name="Held B.W."/>
            <person name="Levasseur A."/>
            <person name="Lombard V."/>
            <person name="Morin E."/>
            <person name="Otillar R."/>
            <person name="Lindquist E.A."/>
            <person name="Sun H."/>
            <person name="LaButti K.M."/>
            <person name="Schmutz J."/>
            <person name="Jabbour D."/>
            <person name="Luo H."/>
            <person name="Baker S.E."/>
            <person name="Pisabarro A.G."/>
            <person name="Walton J.D."/>
            <person name="Blanchette R.A."/>
            <person name="Henrissat B."/>
            <person name="Martin F."/>
            <person name="Cullen D."/>
            <person name="Hibbett D.S."/>
            <person name="Grigoriev I.V."/>
        </authorList>
    </citation>
    <scope>NUCLEOTIDE SEQUENCE [LARGE SCALE GENOMIC DNA]</scope>
    <source>
        <strain evidence="3">MUCL 33604</strain>
    </source>
</reference>
<dbReference type="InterPro" id="IPR003615">
    <property type="entry name" value="HNH_nuc"/>
</dbReference>
<evidence type="ECO:0000313" key="2">
    <source>
        <dbReference type="EMBL" id="KDQ49727.1"/>
    </source>
</evidence>